<dbReference type="Gene3D" id="3.40.630.40">
    <property type="entry name" value="Zn-dependent exopeptidases"/>
    <property type="match status" value="3"/>
</dbReference>
<protein>
    <submittedName>
        <fullName evidence="5">N-acetylmuramoyl-L-alanine amidase LytC</fullName>
        <ecNumber evidence="5">3.5.1.28</ecNumber>
    </submittedName>
</protein>
<name>A0A0L6Z7W8_9CLOT</name>
<organism evidence="5 6">
    <name type="scientific">Clostridium homopropionicum DSM 5847</name>
    <dbReference type="NCBI Taxonomy" id="1121318"/>
    <lineage>
        <taxon>Bacteria</taxon>
        <taxon>Bacillati</taxon>
        <taxon>Bacillota</taxon>
        <taxon>Clostridia</taxon>
        <taxon>Eubacteriales</taxon>
        <taxon>Clostridiaceae</taxon>
        <taxon>Clostridium</taxon>
    </lineage>
</organism>
<evidence type="ECO:0000313" key="6">
    <source>
        <dbReference type="Proteomes" id="UP000037043"/>
    </source>
</evidence>
<feature type="signal peptide" evidence="3">
    <location>
        <begin position="1"/>
        <end position="29"/>
    </location>
</feature>
<dbReference type="EMBL" id="LHUR01000031">
    <property type="protein sequence ID" value="KOA18893.1"/>
    <property type="molecule type" value="Genomic_DNA"/>
</dbReference>
<feature type="domain" description="MurNAc-LAA" evidence="4">
    <location>
        <begin position="742"/>
        <end position="853"/>
    </location>
</feature>
<dbReference type="InterPro" id="IPR032812">
    <property type="entry name" value="SbsA_Ig"/>
</dbReference>
<evidence type="ECO:0000259" key="4">
    <source>
        <dbReference type="SMART" id="SM00646"/>
    </source>
</evidence>
<dbReference type="Proteomes" id="UP000037043">
    <property type="component" value="Unassembled WGS sequence"/>
</dbReference>
<dbReference type="GO" id="GO:0009253">
    <property type="term" value="P:peptidoglycan catabolic process"/>
    <property type="evidence" value="ECO:0007669"/>
    <property type="project" value="InterPro"/>
</dbReference>
<keyword evidence="2 5" id="KW-0378">Hydrolase</keyword>
<dbReference type="Pfam" id="PF13205">
    <property type="entry name" value="Big_5"/>
    <property type="match status" value="1"/>
</dbReference>
<dbReference type="SMART" id="SM00646">
    <property type="entry name" value="Ami_3"/>
    <property type="match status" value="3"/>
</dbReference>
<dbReference type="PANTHER" id="PTHR30404">
    <property type="entry name" value="N-ACETYLMURAMOYL-L-ALANINE AMIDASE"/>
    <property type="match status" value="1"/>
</dbReference>
<dbReference type="Pfam" id="PF01520">
    <property type="entry name" value="Amidase_3"/>
    <property type="match status" value="3"/>
</dbReference>
<dbReference type="CDD" id="cd02696">
    <property type="entry name" value="MurNAc-LAA"/>
    <property type="match status" value="3"/>
</dbReference>
<dbReference type="SUPFAM" id="SSF53187">
    <property type="entry name" value="Zn-dependent exopeptidases"/>
    <property type="match status" value="3"/>
</dbReference>
<feature type="domain" description="MurNAc-LAA" evidence="4">
    <location>
        <begin position="476"/>
        <end position="586"/>
    </location>
</feature>
<dbReference type="InterPro" id="IPR014755">
    <property type="entry name" value="Cu-Rt/internalin_Ig-like"/>
</dbReference>
<dbReference type="PANTHER" id="PTHR30404:SF0">
    <property type="entry name" value="N-ACETYLMURAMOYL-L-ALANINE AMIDASE AMIC"/>
    <property type="match status" value="1"/>
</dbReference>
<reference evidence="6" key="1">
    <citation type="submission" date="2015-08" db="EMBL/GenBank/DDBJ databases">
        <title>Genome sequence of the strict anaerobe Clostridium homopropionicum LuHBu1 (DSM 5847T).</title>
        <authorList>
            <person name="Poehlein A."/>
            <person name="Beck M."/>
            <person name="Schiel-Bengelsdorf B."/>
            <person name="Bengelsdorf F.R."/>
            <person name="Daniel R."/>
            <person name="Duerre P."/>
        </authorList>
    </citation>
    <scope>NUCLEOTIDE SEQUENCE [LARGE SCALE GENOMIC DNA]</scope>
    <source>
        <strain evidence="6">DSM 5847</strain>
    </source>
</reference>
<dbReference type="STRING" id="36844.SAMN04488501_109122"/>
<gene>
    <name evidence="5" type="primary">lytC</name>
    <name evidence="5" type="ORF">CLHOM_26330</name>
</gene>
<dbReference type="GO" id="GO:0030288">
    <property type="term" value="C:outer membrane-bounded periplasmic space"/>
    <property type="evidence" value="ECO:0007669"/>
    <property type="project" value="TreeGrafter"/>
</dbReference>
<dbReference type="Pfam" id="PF07532">
    <property type="entry name" value="Big_4"/>
    <property type="match status" value="2"/>
</dbReference>
<dbReference type="RefSeq" id="WP_082204432.1">
    <property type="nucleotide sequence ID" value="NZ_LHUR01000031.1"/>
</dbReference>
<comment type="caution">
    <text evidence="5">The sequence shown here is derived from an EMBL/GenBank/DDBJ whole genome shotgun (WGS) entry which is preliminary data.</text>
</comment>
<proteinExistence type="predicted"/>
<evidence type="ECO:0000313" key="5">
    <source>
        <dbReference type="EMBL" id="KOA18893.1"/>
    </source>
</evidence>
<dbReference type="InterPro" id="IPR011081">
    <property type="entry name" value="Big_4"/>
</dbReference>
<dbReference type="Gene3D" id="2.60.40.1220">
    <property type="match status" value="1"/>
</dbReference>
<accession>A0A0L6Z7W8</accession>
<dbReference type="AlphaFoldDB" id="A0A0L6Z7W8"/>
<dbReference type="GO" id="GO:0008745">
    <property type="term" value="F:N-acetylmuramoyl-L-alanine amidase activity"/>
    <property type="evidence" value="ECO:0007669"/>
    <property type="project" value="UniProtKB-EC"/>
</dbReference>
<evidence type="ECO:0000256" key="2">
    <source>
        <dbReference type="ARBA" id="ARBA00022801"/>
    </source>
</evidence>
<dbReference type="PATRIC" id="fig|1121318.3.peg.2645"/>
<feature type="domain" description="MurNAc-LAA" evidence="4">
    <location>
        <begin position="207"/>
        <end position="317"/>
    </location>
</feature>
<dbReference type="EC" id="3.5.1.28" evidence="5"/>
<keyword evidence="1 3" id="KW-0732">Signal</keyword>
<feature type="chain" id="PRO_5005570194" evidence="3">
    <location>
        <begin position="30"/>
        <end position="857"/>
    </location>
</feature>
<dbReference type="InterPro" id="IPR002508">
    <property type="entry name" value="MurNAc-LAA_cat"/>
</dbReference>
<evidence type="ECO:0000256" key="1">
    <source>
        <dbReference type="ARBA" id="ARBA00022729"/>
    </source>
</evidence>
<keyword evidence="6" id="KW-1185">Reference proteome</keyword>
<sequence>MNIIRKKKSTLMIVILLLLSVMLPSQVFAASYKDLPKKVGIASDKVWNIKFNEDINKDTVNSSSIAVLDSNNKEIPVKVTYIDSRTVAVAPVTKYEEGQTYSLVVKDTLKGKSGNKIKAPARMEFTIENKVVKPTSPKGYIIALDAGRAGNDIGSEIGQAGVKGKDVNLQVALKAGKILEQNGVSVVYTRTGDNVSWSKEDSVAARSKIVNDAKANLLISIHCNSYSSSTAAGTETYYLSGNQESKKLASYIQNQLPAKTGLYNRGIVESSLKTLSSVNATGVYVALGFLTNPKEEQILDSEEYKNNSAEAIANAVLNYLDIKMQTYIKDIQDISVILYKGEKYTLPTTVTAVMSDNTDSKVSVKWDKTSVDTSKEGTFNYKGTVASYSESVNLKVKVISDSSFNEGSIGKVFIDSAGASNTIDLTDPAAVKSKDINLAIGLKVGKILEDKGINVAYSRKTDSVSWSKDKDIDERVKLANASGAELLVRIQMNSYTSQATKGIETYYKTGDDIGKAFAENVQSNLITYTSGVNRGVKTKVFNILDAFNGTGIVVYPGFITNPDEEALLKTSEYQDKIAKAIASSILEGYNSSNETIKDVKDVSVKVNQGEKYSLPTKVAALTNEGKTVQKDVIWETDSVDTSKAGTITIKGRVKNYDKLITLSLIVSSKNATNYKVAIDAGHGGYDSGAVGPNGTKEKDVTLAVALKLGDILVKNGVNVVFTRTSDNVPWPNNKNEELQMRCDIANEANVDFFVSIHTNSIDGSPTTSGTETYYDRDSTKGIPLATNIQEELVSELNSKDRGIKGSGLYVVKYTDAPAVLVELDFISNPDKEKLMNNSDYQQKYAEAIARGILKTLE</sequence>
<evidence type="ECO:0000256" key="3">
    <source>
        <dbReference type="SAM" id="SignalP"/>
    </source>
</evidence>
<dbReference type="InterPro" id="IPR050695">
    <property type="entry name" value="N-acetylmuramoyl_amidase_3"/>
</dbReference>